<dbReference type="EMBL" id="JARPUR010000002">
    <property type="protein sequence ID" value="KAK4883046.1"/>
    <property type="molecule type" value="Genomic_DNA"/>
</dbReference>
<feature type="signal peptide" evidence="2">
    <location>
        <begin position="1"/>
        <end position="22"/>
    </location>
</feature>
<keyword evidence="1" id="KW-0472">Membrane</keyword>
<gene>
    <name evidence="3" type="ORF">RN001_006365</name>
</gene>
<comment type="caution">
    <text evidence="3">The sequence shown here is derived from an EMBL/GenBank/DDBJ whole genome shotgun (WGS) entry which is preliminary data.</text>
</comment>
<name>A0AAN7PIG6_9COLE</name>
<feature type="transmembrane region" description="Helical" evidence="1">
    <location>
        <begin position="137"/>
        <end position="157"/>
    </location>
</feature>
<feature type="transmembrane region" description="Helical" evidence="1">
    <location>
        <begin position="112"/>
        <end position="131"/>
    </location>
</feature>
<proteinExistence type="predicted"/>
<sequence>MLSRSWCLYIFIYFLLVRNARSDMNVNSEENIIVNKIINLKVKEHVTSVIELLKNFLRNEYKVLTKSDTFRSIKHYFNIDKIWRFLKDYVYQNVGEVTEDRKMKISKNAEKFIPFLLVPGLLLTGILPWIVPKLKMIVMAVGFINQIAFSTALFSFIRGYIFDRTEKEHVFYINHGYKHKHNKHNPINYHR</sequence>
<reference evidence="4" key="1">
    <citation type="submission" date="2023-01" db="EMBL/GenBank/DDBJ databases">
        <title>Key to firefly adult light organ development and bioluminescence: homeobox transcription factors regulate luciferase expression and transportation to peroxisome.</title>
        <authorList>
            <person name="Fu X."/>
        </authorList>
    </citation>
    <scope>NUCLEOTIDE SEQUENCE [LARGE SCALE GENOMIC DNA]</scope>
</reference>
<dbReference type="Proteomes" id="UP001353858">
    <property type="component" value="Unassembled WGS sequence"/>
</dbReference>
<evidence type="ECO:0000313" key="4">
    <source>
        <dbReference type="Proteomes" id="UP001353858"/>
    </source>
</evidence>
<organism evidence="3 4">
    <name type="scientific">Aquatica leii</name>
    <dbReference type="NCBI Taxonomy" id="1421715"/>
    <lineage>
        <taxon>Eukaryota</taxon>
        <taxon>Metazoa</taxon>
        <taxon>Ecdysozoa</taxon>
        <taxon>Arthropoda</taxon>
        <taxon>Hexapoda</taxon>
        <taxon>Insecta</taxon>
        <taxon>Pterygota</taxon>
        <taxon>Neoptera</taxon>
        <taxon>Endopterygota</taxon>
        <taxon>Coleoptera</taxon>
        <taxon>Polyphaga</taxon>
        <taxon>Elateriformia</taxon>
        <taxon>Elateroidea</taxon>
        <taxon>Lampyridae</taxon>
        <taxon>Luciolinae</taxon>
        <taxon>Aquatica</taxon>
    </lineage>
</organism>
<protein>
    <submittedName>
        <fullName evidence="3">Uncharacterized protein</fullName>
    </submittedName>
</protein>
<feature type="chain" id="PRO_5042812062" evidence="2">
    <location>
        <begin position="23"/>
        <end position="191"/>
    </location>
</feature>
<keyword evidence="4" id="KW-1185">Reference proteome</keyword>
<keyword evidence="1" id="KW-1133">Transmembrane helix</keyword>
<keyword evidence="2" id="KW-0732">Signal</keyword>
<keyword evidence="1" id="KW-0812">Transmembrane</keyword>
<evidence type="ECO:0000256" key="1">
    <source>
        <dbReference type="SAM" id="Phobius"/>
    </source>
</evidence>
<evidence type="ECO:0000313" key="3">
    <source>
        <dbReference type="EMBL" id="KAK4883046.1"/>
    </source>
</evidence>
<dbReference type="AlphaFoldDB" id="A0AAN7PIG6"/>
<evidence type="ECO:0000256" key="2">
    <source>
        <dbReference type="SAM" id="SignalP"/>
    </source>
</evidence>
<accession>A0AAN7PIG6</accession>